<evidence type="ECO:0000256" key="1">
    <source>
        <dbReference type="SAM" id="MobiDB-lite"/>
    </source>
</evidence>
<dbReference type="RefSeq" id="WP_126985144.1">
    <property type="nucleotide sequence ID" value="NZ_JALXWX010000223.1"/>
</dbReference>
<feature type="region of interest" description="Disordered" evidence="1">
    <location>
        <begin position="1"/>
        <end position="85"/>
    </location>
</feature>
<gene>
    <name evidence="2" type="ORF">DS079_04115</name>
</gene>
<dbReference type="Proteomes" id="UP000274327">
    <property type="component" value="Unassembled WGS sequence"/>
</dbReference>
<dbReference type="EMBL" id="QOCI01000002">
    <property type="protein sequence ID" value="RRR19460.1"/>
    <property type="molecule type" value="Genomic_DNA"/>
</dbReference>
<comment type="caution">
    <text evidence="2">The sequence shown here is derived from an EMBL/GenBank/DDBJ whole genome shotgun (WGS) entry which is preliminary data.</text>
</comment>
<organism evidence="2 3">
    <name type="scientific">Brachybacterium paraconglomeratum</name>
    <dbReference type="NCBI Taxonomy" id="173362"/>
    <lineage>
        <taxon>Bacteria</taxon>
        <taxon>Bacillati</taxon>
        <taxon>Actinomycetota</taxon>
        <taxon>Actinomycetes</taxon>
        <taxon>Micrococcales</taxon>
        <taxon>Dermabacteraceae</taxon>
        <taxon>Brachybacterium</taxon>
    </lineage>
</organism>
<protein>
    <submittedName>
        <fullName evidence="2">Uncharacterized protein</fullName>
    </submittedName>
</protein>
<keyword evidence="3" id="KW-1185">Reference proteome</keyword>
<feature type="compositionally biased region" description="Basic and acidic residues" evidence="1">
    <location>
        <begin position="1"/>
        <end position="29"/>
    </location>
</feature>
<evidence type="ECO:0000313" key="3">
    <source>
        <dbReference type="Proteomes" id="UP000274327"/>
    </source>
</evidence>
<sequence length="85" mass="8769">MPARRSEDPSLTDAEKSGEGAREHWDEAARAAARPTPLQRSLPDRDNAADDTSGALSADDVESAAACEDDGDAPGASSGQEATDQ</sequence>
<name>A0A426SMG2_9MICO</name>
<dbReference type="AlphaFoldDB" id="A0A426SMG2"/>
<proteinExistence type="predicted"/>
<feature type="compositionally biased region" description="Acidic residues" evidence="1">
    <location>
        <begin position="59"/>
        <end position="72"/>
    </location>
</feature>
<reference evidence="2 3" key="1">
    <citation type="submission" date="2018-07" db="EMBL/GenBank/DDBJ databases">
        <title>Brachybacteriurn paraconglorneratum KCTC 9916.</title>
        <authorList>
            <person name="Li Y."/>
        </authorList>
    </citation>
    <scope>NUCLEOTIDE SEQUENCE [LARGE SCALE GENOMIC DNA]</scope>
    <source>
        <strain evidence="2 3">KCTC 9916</strain>
    </source>
</reference>
<dbReference type="GeneID" id="78120216"/>
<accession>A0A426SMG2</accession>
<evidence type="ECO:0000313" key="2">
    <source>
        <dbReference type="EMBL" id="RRR19460.1"/>
    </source>
</evidence>